<dbReference type="InterPro" id="IPR010290">
    <property type="entry name" value="TM_effector"/>
</dbReference>
<feature type="transmembrane region" description="Helical" evidence="8">
    <location>
        <begin position="154"/>
        <end position="172"/>
    </location>
</feature>
<dbReference type="EMBL" id="BLPF01000001">
    <property type="protein sequence ID" value="GFJ78917.1"/>
    <property type="molecule type" value="Genomic_DNA"/>
</dbReference>
<feature type="region of interest" description="Disordered" evidence="7">
    <location>
        <begin position="375"/>
        <end position="419"/>
    </location>
</feature>
<evidence type="ECO:0000256" key="4">
    <source>
        <dbReference type="ARBA" id="ARBA00022692"/>
    </source>
</evidence>
<reference evidence="10 11" key="1">
    <citation type="submission" date="2020-03" db="EMBL/GenBank/DDBJ databases">
        <title>Whole genome shotgun sequence of Phytohabitans houttuyneae NBRC 108639.</title>
        <authorList>
            <person name="Komaki H."/>
            <person name="Tamura T."/>
        </authorList>
    </citation>
    <scope>NUCLEOTIDE SEQUENCE [LARGE SCALE GENOMIC DNA]</scope>
    <source>
        <strain evidence="10 11">NBRC 108639</strain>
    </source>
</reference>
<evidence type="ECO:0000256" key="3">
    <source>
        <dbReference type="ARBA" id="ARBA00022475"/>
    </source>
</evidence>
<keyword evidence="3" id="KW-1003">Cell membrane</keyword>
<feature type="transmembrane region" description="Helical" evidence="8">
    <location>
        <begin position="318"/>
        <end position="338"/>
    </location>
</feature>
<evidence type="ECO:0000256" key="2">
    <source>
        <dbReference type="ARBA" id="ARBA00022448"/>
    </source>
</evidence>
<feature type="transmembrane region" description="Helical" evidence="8">
    <location>
        <begin position="52"/>
        <end position="70"/>
    </location>
</feature>
<dbReference type="Pfam" id="PF05977">
    <property type="entry name" value="MFS_3"/>
    <property type="match status" value="1"/>
</dbReference>
<dbReference type="Proteomes" id="UP000482800">
    <property type="component" value="Unassembled WGS sequence"/>
</dbReference>
<gene>
    <name evidence="10" type="ORF">Phou_030970</name>
</gene>
<evidence type="ECO:0000256" key="8">
    <source>
        <dbReference type="SAM" id="Phobius"/>
    </source>
</evidence>
<comment type="caution">
    <text evidence="10">The sequence shown here is derived from an EMBL/GenBank/DDBJ whole genome shotgun (WGS) entry which is preliminary data.</text>
</comment>
<dbReference type="InterPro" id="IPR036259">
    <property type="entry name" value="MFS_trans_sf"/>
</dbReference>
<evidence type="ECO:0000313" key="10">
    <source>
        <dbReference type="EMBL" id="GFJ78917.1"/>
    </source>
</evidence>
<name>A0A6V8KB33_9ACTN</name>
<feature type="transmembrane region" description="Helical" evidence="8">
    <location>
        <begin position="350"/>
        <end position="368"/>
    </location>
</feature>
<feature type="compositionally biased region" description="Basic and acidic residues" evidence="7">
    <location>
        <begin position="375"/>
        <end position="393"/>
    </location>
</feature>
<evidence type="ECO:0000256" key="5">
    <source>
        <dbReference type="ARBA" id="ARBA00022989"/>
    </source>
</evidence>
<comment type="subcellular location">
    <subcellularLocation>
        <location evidence="1">Cell inner membrane</location>
        <topology evidence="1">Multi-pass membrane protein</topology>
    </subcellularLocation>
</comment>
<dbReference type="InterPro" id="IPR020846">
    <property type="entry name" value="MFS_dom"/>
</dbReference>
<sequence length="419" mass="43594">MAFVALPWFVLSTSGSAARTGVVAFAEMLPYVLVCAFGGPLLDRLGHRRVSLLGDVGSAAVVGAIPLLHHGPGLDYAGLVALVTLLGTLRGFGDSAKRVLLPRTIAASGIVTTRATGLHDGMYRLSTLLGPPAAGLLVTAFDATAVLLLDAASFAIAAVLVAALVPGGEAAQRREPYLRALRAGWRFIGRDRLVLGLALMIFATNLLDQAYSAVLAPVWAREVAGSATALGLLFGAFGAGAVAGSAVFAALAPRLPRYTTFVLGMLIGGAPRFFAPALADQTWVVYAVALVAGFAIAGINPVLSAVQYERVPDEMRARVLGISLAIAWGGIPIGALLGGWSVQWLGLTESWLIFGALYLAVTLAPFVLPEWREMDRSAGQRHEDDQQDERDPGDGEDDQQIAPAGVRGARPGGDGGLRG</sequence>
<feature type="transmembrane region" description="Helical" evidence="8">
    <location>
        <begin position="76"/>
        <end position="93"/>
    </location>
</feature>
<dbReference type="AlphaFoldDB" id="A0A6V8KB33"/>
<feature type="transmembrane region" description="Helical" evidence="8">
    <location>
        <begin position="258"/>
        <end position="277"/>
    </location>
</feature>
<dbReference type="GO" id="GO:0022857">
    <property type="term" value="F:transmembrane transporter activity"/>
    <property type="evidence" value="ECO:0007669"/>
    <property type="project" value="InterPro"/>
</dbReference>
<reference evidence="10 11" key="2">
    <citation type="submission" date="2020-03" db="EMBL/GenBank/DDBJ databases">
        <authorList>
            <person name="Ichikawa N."/>
            <person name="Kimura A."/>
            <person name="Kitahashi Y."/>
            <person name="Uohara A."/>
        </authorList>
    </citation>
    <scope>NUCLEOTIDE SEQUENCE [LARGE SCALE GENOMIC DNA]</scope>
    <source>
        <strain evidence="10 11">NBRC 108639</strain>
    </source>
</reference>
<evidence type="ECO:0000256" key="1">
    <source>
        <dbReference type="ARBA" id="ARBA00004429"/>
    </source>
</evidence>
<dbReference type="GO" id="GO:0005886">
    <property type="term" value="C:plasma membrane"/>
    <property type="evidence" value="ECO:0007669"/>
    <property type="project" value="UniProtKB-SubCell"/>
</dbReference>
<dbReference type="CDD" id="cd06173">
    <property type="entry name" value="MFS_MefA_like"/>
    <property type="match status" value="1"/>
</dbReference>
<proteinExistence type="predicted"/>
<keyword evidence="2" id="KW-0813">Transport</keyword>
<feature type="domain" description="Major facilitator superfamily (MFS) profile" evidence="9">
    <location>
        <begin position="1"/>
        <end position="373"/>
    </location>
</feature>
<dbReference type="Gene3D" id="1.20.1250.20">
    <property type="entry name" value="MFS general substrate transporter like domains"/>
    <property type="match status" value="1"/>
</dbReference>
<protein>
    <submittedName>
        <fullName evidence="10">MFS transporter</fullName>
    </submittedName>
</protein>
<feature type="transmembrane region" description="Helical" evidence="8">
    <location>
        <begin position="193"/>
        <end position="220"/>
    </location>
</feature>
<feature type="transmembrane region" description="Helical" evidence="8">
    <location>
        <begin position="232"/>
        <end position="251"/>
    </location>
</feature>
<keyword evidence="5 8" id="KW-1133">Transmembrane helix</keyword>
<feature type="compositionally biased region" description="Gly residues" evidence="7">
    <location>
        <begin position="410"/>
        <end position="419"/>
    </location>
</feature>
<evidence type="ECO:0000259" key="9">
    <source>
        <dbReference type="PROSITE" id="PS50850"/>
    </source>
</evidence>
<organism evidence="10 11">
    <name type="scientific">Phytohabitans houttuyneae</name>
    <dbReference type="NCBI Taxonomy" id="1076126"/>
    <lineage>
        <taxon>Bacteria</taxon>
        <taxon>Bacillati</taxon>
        <taxon>Actinomycetota</taxon>
        <taxon>Actinomycetes</taxon>
        <taxon>Micromonosporales</taxon>
        <taxon>Micromonosporaceae</taxon>
    </lineage>
</organism>
<dbReference type="PROSITE" id="PS50850">
    <property type="entry name" value="MFS"/>
    <property type="match status" value="1"/>
</dbReference>
<feature type="transmembrane region" description="Helical" evidence="8">
    <location>
        <begin position="28"/>
        <end position="45"/>
    </location>
</feature>
<dbReference type="PANTHER" id="PTHR23513:SF9">
    <property type="entry name" value="ENTEROBACTIN EXPORTER ENTS"/>
    <property type="match status" value="1"/>
</dbReference>
<keyword evidence="11" id="KW-1185">Reference proteome</keyword>
<evidence type="ECO:0000256" key="7">
    <source>
        <dbReference type="SAM" id="MobiDB-lite"/>
    </source>
</evidence>
<feature type="transmembrane region" description="Helical" evidence="8">
    <location>
        <begin position="283"/>
        <end position="306"/>
    </location>
</feature>
<dbReference type="PANTHER" id="PTHR23513">
    <property type="entry name" value="INTEGRAL MEMBRANE EFFLUX PROTEIN-RELATED"/>
    <property type="match status" value="1"/>
</dbReference>
<accession>A0A6V8KB33</accession>
<dbReference type="SUPFAM" id="SSF103473">
    <property type="entry name" value="MFS general substrate transporter"/>
    <property type="match status" value="1"/>
</dbReference>
<evidence type="ECO:0000313" key="11">
    <source>
        <dbReference type="Proteomes" id="UP000482800"/>
    </source>
</evidence>
<keyword evidence="4 8" id="KW-0812">Transmembrane</keyword>
<keyword evidence="6 8" id="KW-0472">Membrane</keyword>
<evidence type="ECO:0000256" key="6">
    <source>
        <dbReference type="ARBA" id="ARBA00023136"/>
    </source>
</evidence>